<feature type="signal peptide" evidence="1">
    <location>
        <begin position="1"/>
        <end position="19"/>
    </location>
</feature>
<comment type="caution">
    <text evidence="2">The sequence shown here is derived from an EMBL/GenBank/DDBJ whole genome shotgun (WGS) entry which is preliminary data.</text>
</comment>
<proteinExistence type="predicted"/>
<evidence type="ECO:0000313" key="3">
    <source>
        <dbReference type="Proteomes" id="UP001239445"/>
    </source>
</evidence>
<dbReference type="Proteomes" id="UP001239445">
    <property type="component" value="Unassembled WGS sequence"/>
</dbReference>
<evidence type="ECO:0000256" key="1">
    <source>
        <dbReference type="SAM" id="SignalP"/>
    </source>
</evidence>
<keyword evidence="3" id="KW-1185">Reference proteome</keyword>
<protein>
    <submittedName>
        <fullName evidence="2">Uncharacterized protein</fullName>
    </submittedName>
</protein>
<reference evidence="2" key="1">
    <citation type="submission" date="2023-06" db="EMBL/GenBank/DDBJ databases">
        <title>Genome-scale phylogeny and comparative genomics of the fungal order Sordariales.</title>
        <authorList>
            <consortium name="Lawrence Berkeley National Laboratory"/>
            <person name="Hensen N."/>
            <person name="Bonometti L."/>
            <person name="Westerberg I."/>
            <person name="Brannstrom I.O."/>
            <person name="Guillou S."/>
            <person name="Cros-Aarteil S."/>
            <person name="Calhoun S."/>
            <person name="Haridas S."/>
            <person name="Kuo A."/>
            <person name="Mondo S."/>
            <person name="Pangilinan J."/>
            <person name="Riley R."/>
            <person name="Labutti K."/>
            <person name="Andreopoulos B."/>
            <person name="Lipzen A."/>
            <person name="Chen C."/>
            <person name="Yanf M."/>
            <person name="Daum C."/>
            <person name="Ng V."/>
            <person name="Clum A."/>
            <person name="Steindorff A."/>
            <person name="Ohm R."/>
            <person name="Martin F."/>
            <person name="Silar P."/>
            <person name="Natvig D."/>
            <person name="Lalanne C."/>
            <person name="Gautier V."/>
            <person name="Ament-Velasquez S.L."/>
            <person name="Kruys A."/>
            <person name="Hutchinson M.I."/>
            <person name="Powell A.J."/>
            <person name="Barry K."/>
            <person name="Miller A.N."/>
            <person name="Grigoriev I.V."/>
            <person name="Debuchy R."/>
            <person name="Gladieux P."/>
            <person name="Thoren M.H."/>
            <person name="Johannesson H."/>
        </authorList>
    </citation>
    <scope>NUCLEOTIDE SEQUENCE</scope>
    <source>
        <strain evidence="2">PSN4</strain>
    </source>
</reference>
<name>A0AAJ0BH30_9PEZI</name>
<dbReference type="AlphaFoldDB" id="A0AAJ0BH30"/>
<dbReference type="EMBL" id="MU839831">
    <property type="protein sequence ID" value="KAK1757053.1"/>
    <property type="molecule type" value="Genomic_DNA"/>
</dbReference>
<evidence type="ECO:0000313" key="2">
    <source>
        <dbReference type="EMBL" id="KAK1757053.1"/>
    </source>
</evidence>
<keyword evidence="1" id="KW-0732">Signal</keyword>
<organism evidence="2 3">
    <name type="scientific">Echria macrotheca</name>
    <dbReference type="NCBI Taxonomy" id="438768"/>
    <lineage>
        <taxon>Eukaryota</taxon>
        <taxon>Fungi</taxon>
        <taxon>Dikarya</taxon>
        <taxon>Ascomycota</taxon>
        <taxon>Pezizomycotina</taxon>
        <taxon>Sordariomycetes</taxon>
        <taxon>Sordariomycetidae</taxon>
        <taxon>Sordariales</taxon>
        <taxon>Schizotheciaceae</taxon>
        <taxon>Echria</taxon>
    </lineage>
</organism>
<feature type="chain" id="PRO_5042533882" evidence="1">
    <location>
        <begin position="20"/>
        <end position="141"/>
    </location>
</feature>
<accession>A0AAJ0BH30</accession>
<gene>
    <name evidence="2" type="ORF">QBC47DRAFT_459710</name>
</gene>
<sequence length="141" mass="14225">MHFLAGAFLSSLAVFGVHAIPTPDVAARDVTGQMTLCVDINAGGACAPVTIPSDAIKNEQGFAIGPFVVPAGTVCTDLGGCPSSARIDTPNLLCTLGSSNGGFTCTGTTIQIDSTNGFVNFPGALNDNLACVLCEFEEGAL</sequence>